<evidence type="ECO:0000313" key="2">
    <source>
        <dbReference type="Proteomes" id="UP000019112"/>
    </source>
</evidence>
<sequence length="139" mass="15477">MISMKKSFSFLHTALTLGVCLIFNLSLNPYFVFAHSSVGQNEINIEENKMSVSNTNAVLIAFREGVSLPGVLPLSNEIKIILQSLEGVNTEAEESLKSIQFSIKENSENAEVLKSVLKKLRAMYQAKQVSLVRIPKMFL</sequence>
<dbReference type="AlphaFoldDB" id="W6TEG6"/>
<comment type="caution">
    <text evidence="1">The sequence shown here is derived from an EMBL/GenBank/DDBJ whole genome shotgun (WGS) entry which is preliminary data.</text>
</comment>
<dbReference type="Proteomes" id="UP000019112">
    <property type="component" value="Unassembled WGS sequence"/>
</dbReference>
<gene>
    <name evidence="1" type="ORF">P618_200677</name>
</gene>
<organism evidence="1 2">
    <name type="scientific">Holospora obtusa F1</name>
    <dbReference type="NCBI Taxonomy" id="1399147"/>
    <lineage>
        <taxon>Bacteria</taxon>
        <taxon>Pseudomonadati</taxon>
        <taxon>Pseudomonadota</taxon>
        <taxon>Alphaproteobacteria</taxon>
        <taxon>Holosporales</taxon>
        <taxon>Holosporaceae</taxon>
        <taxon>Holospora</taxon>
    </lineage>
</organism>
<keyword evidence="2" id="KW-1185">Reference proteome</keyword>
<dbReference type="STRING" id="1399147.P618_200677"/>
<name>W6TEG6_HOLOB</name>
<accession>W6TEG6</accession>
<reference evidence="1 2" key="1">
    <citation type="journal article" date="2014" name="FEMS Microbiol. Lett.">
        <title>Draft genome sequences of three Holospora species (Holospora obtusa, Holospora undulata, and Holospora elegans), endonuclear symbiotic bacteria of the ciliate Paramecium caudatum.</title>
        <authorList>
            <person name="Dohra H."/>
            <person name="Tanaka K."/>
            <person name="Suzuki T."/>
            <person name="Fujishima M."/>
            <person name="Suzuki H."/>
        </authorList>
    </citation>
    <scope>NUCLEOTIDE SEQUENCE [LARGE SCALE GENOMIC DNA]</scope>
    <source>
        <strain evidence="1 2">F1</strain>
    </source>
</reference>
<proteinExistence type="predicted"/>
<dbReference type="EMBL" id="AWTR02000062">
    <property type="protein sequence ID" value="ETZ07134.1"/>
    <property type="molecule type" value="Genomic_DNA"/>
</dbReference>
<evidence type="ECO:0000313" key="1">
    <source>
        <dbReference type="EMBL" id="ETZ07134.1"/>
    </source>
</evidence>
<protein>
    <submittedName>
        <fullName evidence="1">Uncharacterized protein</fullName>
    </submittedName>
</protein>